<comment type="similarity">
    <text evidence="8">Belongs to the cytochrome b5 family.</text>
</comment>
<sequence>MASDPKVHTFEVVANHNKTKDCWLIISGKVYDVTPFMDDHPGGDEVLLSATGKDATNDFEDVGHIDSAREMMEKYYIGEIDPKTVPAKRTYIPPQQTPYNPDKTLEFVIKILQFLVPLLVLGLVIAEFTCYKGRSSVSHLITSGPLSGLIGSFAYSHRNLFRRNQKLNISLERGQIDSIFRINYTDPWIEGDDKRTSRTIIIQNSRTPGTLVHGNQHDNSSLSIGRVTAGIEFSRPLRPKWSGTAARCLFCFSFKEKFVKSSTLQHAGACDEKGNLIIKDFYGSPLAASGKPYDDMLVAKFECVYTGSGDQGSSMFAFNMEQGLPVMPEWLFFNRVNARARKGVEIGPTRLLLRDAWDMAAEICLFQLPSLVEDRNAEFQVSGVAQSRSSAGIKLTSNCSMLVVKVSYSEHHVVYSVEVSKILLFRRKCIVVIRLGFQRLIINILIK</sequence>
<comment type="subcellular location">
    <subcellularLocation>
        <location evidence="7">Plastid</location>
        <location evidence="7">Chloroplast outer membrane</location>
    </subcellularLocation>
</comment>
<dbReference type="OrthoDB" id="1653016at2759"/>
<dbReference type="EMBL" id="JAHUZN010000002">
    <property type="protein sequence ID" value="KAG8500832.1"/>
    <property type="molecule type" value="Genomic_DNA"/>
</dbReference>
<dbReference type="GO" id="GO:0020037">
    <property type="term" value="F:heme binding"/>
    <property type="evidence" value="ECO:0007669"/>
    <property type="project" value="UniProtKB-UniRule"/>
</dbReference>
<evidence type="ECO:0000313" key="11">
    <source>
        <dbReference type="Proteomes" id="UP000701853"/>
    </source>
</evidence>
<dbReference type="FunFam" id="3.10.120.10:FF:000002">
    <property type="entry name" value="Cytochrome b5 type B"/>
    <property type="match status" value="1"/>
</dbReference>
<keyword evidence="2" id="KW-0812">Transmembrane</keyword>
<dbReference type="InterPro" id="IPR018506">
    <property type="entry name" value="Cyt_B5_heme-BS"/>
</dbReference>
<evidence type="ECO:0000259" key="9">
    <source>
        <dbReference type="PROSITE" id="PS50255"/>
    </source>
</evidence>
<proteinExistence type="inferred from homology"/>
<name>A0A8J5ZKR3_9ROSI</name>
<dbReference type="GO" id="GO:0009793">
    <property type="term" value="P:embryo development ending in seed dormancy"/>
    <property type="evidence" value="ECO:0007669"/>
    <property type="project" value="TreeGrafter"/>
</dbReference>
<keyword evidence="3 8" id="KW-0479">Metal-binding</keyword>
<evidence type="ECO:0000256" key="2">
    <source>
        <dbReference type="ARBA" id="ARBA00022692"/>
    </source>
</evidence>
<keyword evidence="6" id="KW-0472">Membrane</keyword>
<dbReference type="PROSITE" id="PS00191">
    <property type="entry name" value="CYTOCHROME_B5_1"/>
    <property type="match status" value="1"/>
</dbReference>
<dbReference type="PROSITE" id="PS50255">
    <property type="entry name" value="CYTOCHROME_B5_2"/>
    <property type="match status" value="1"/>
</dbReference>
<dbReference type="SMART" id="SM01117">
    <property type="entry name" value="Cyt-b5"/>
    <property type="match status" value="1"/>
</dbReference>
<comment type="caution">
    <text evidence="10">The sequence shown here is derived from an EMBL/GenBank/DDBJ whole genome shotgun (WGS) entry which is preliminary data.</text>
</comment>
<feature type="domain" description="Cytochrome b5 heme-binding" evidence="9">
    <location>
        <begin position="5"/>
        <end position="81"/>
    </location>
</feature>
<gene>
    <name evidence="10" type="ORF">CXB51_002946</name>
</gene>
<accession>A0A8J5ZKR3</accession>
<dbReference type="InterPro" id="IPR039910">
    <property type="entry name" value="D15-like"/>
</dbReference>
<dbReference type="InterPro" id="IPR000184">
    <property type="entry name" value="Bac_surfAg_D15"/>
</dbReference>
<keyword evidence="5 8" id="KW-0408">Iron</keyword>
<evidence type="ECO:0000256" key="7">
    <source>
        <dbReference type="ARBA" id="ARBA00024013"/>
    </source>
</evidence>
<evidence type="ECO:0000256" key="1">
    <source>
        <dbReference type="ARBA" id="ARBA00022617"/>
    </source>
</evidence>
<dbReference type="PANTHER" id="PTHR12815">
    <property type="entry name" value="SORTING AND ASSEMBLY MACHINERY SAMM50 PROTEIN FAMILY MEMBER"/>
    <property type="match status" value="1"/>
</dbReference>
<evidence type="ECO:0000256" key="3">
    <source>
        <dbReference type="ARBA" id="ARBA00022723"/>
    </source>
</evidence>
<keyword evidence="4" id="KW-0934">Plastid</keyword>
<dbReference type="Pfam" id="PF01103">
    <property type="entry name" value="Omp85"/>
    <property type="match status" value="1"/>
</dbReference>
<organism evidence="10 11">
    <name type="scientific">Gossypium anomalum</name>
    <dbReference type="NCBI Taxonomy" id="47600"/>
    <lineage>
        <taxon>Eukaryota</taxon>
        <taxon>Viridiplantae</taxon>
        <taxon>Streptophyta</taxon>
        <taxon>Embryophyta</taxon>
        <taxon>Tracheophyta</taxon>
        <taxon>Spermatophyta</taxon>
        <taxon>Magnoliopsida</taxon>
        <taxon>eudicotyledons</taxon>
        <taxon>Gunneridae</taxon>
        <taxon>Pentapetalae</taxon>
        <taxon>rosids</taxon>
        <taxon>malvids</taxon>
        <taxon>Malvales</taxon>
        <taxon>Malvaceae</taxon>
        <taxon>Malvoideae</taxon>
        <taxon>Gossypium</taxon>
    </lineage>
</organism>
<dbReference type="PRINTS" id="PR00363">
    <property type="entry name" value="CYTOCHROMEB5"/>
</dbReference>
<keyword evidence="11" id="KW-1185">Reference proteome</keyword>
<evidence type="ECO:0000256" key="6">
    <source>
        <dbReference type="ARBA" id="ARBA00023136"/>
    </source>
</evidence>
<keyword evidence="1 8" id="KW-0349">Heme</keyword>
<protein>
    <recommendedName>
        <fullName evidence="9">Cytochrome b5 heme-binding domain-containing protein</fullName>
    </recommendedName>
</protein>
<dbReference type="InterPro" id="IPR036400">
    <property type="entry name" value="Cyt_B5-like_heme/steroid_sf"/>
</dbReference>
<evidence type="ECO:0000256" key="5">
    <source>
        <dbReference type="ARBA" id="ARBA00023004"/>
    </source>
</evidence>
<dbReference type="Gene3D" id="2.40.160.50">
    <property type="entry name" value="membrane protein fhac: a member of the omp85/tpsb transporter family"/>
    <property type="match status" value="1"/>
</dbReference>
<evidence type="ECO:0000256" key="4">
    <source>
        <dbReference type="ARBA" id="ARBA00022805"/>
    </source>
</evidence>
<keyword evidence="4" id="KW-1002">Plastid outer membrane</keyword>
<dbReference type="SUPFAM" id="SSF55856">
    <property type="entry name" value="Cytochrome b5-like heme/steroid binding domain"/>
    <property type="match status" value="1"/>
</dbReference>
<dbReference type="Proteomes" id="UP000701853">
    <property type="component" value="Chromosome 2"/>
</dbReference>
<evidence type="ECO:0000313" key="10">
    <source>
        <dbReference type="EMBL" id="KAG8500832.1"/>
    </source>
</evidence>
<dbReference type="InterPro" id="IPR001199">
    <property type="entry name" value="Cyt_B5-like_heme/steroid-bd"/>
</dbReference>
<dbReference type="AlphaFoldDB" id="A0A8J5ZKR3"/>
<dbReference type="GO" id="GO:0046872">
    <property type="term" value="F:metal ion binding"/>
    <property type="evidence" value="ECO:0007669"/>
    <property type="project" value="UniProtKB-UniRule"/>
</dbReference>
<evidence type="ECO:0000256" key="8">
    <source>
        <dbReference type="RuleBase" id="RU362121"/>
    </source>
</evidence>
<dbReference type="GO" id="GO:0009707">
    <property type="term" value="C:chloroplast outer membrane"/>
    <property type="evidence" value="ECO:0007669"/>
    <property type="project" value="UniProtKB-SubCell"/>
</dbReference>
<dbReference type="PANTHER" id="PTHR12815:SF32">
    <property type="entry name" value="OUTER ENVELOPE PROTEIN 80, CHLOROPLASTIC"/>
    <property type="match status" value="1"/>
</dbReference>
<dbReference type="Gene3D" id="3.10.120.10">
    <property type="entry name" value="Cytochrome b5-like heme/steroid binding domain"/>
    <property type="match status" value="1"/>
</dbReference>
<dbReference type="Pfam" id="PF00173">
    <property type="entry name" value="Cyt-b5"/>
    <property type="match status" value="1"/>
</dbReference>
<dbReference type="GO" id="GO:0009658">
    <property type="term" value="P:chloroplast organization"/>
    <property type="evidence" value="ECO:0007669"/>
    <property type="project" value="TreeGrafter"/>
</dbReference>
<reference evidence="10 11" key="1">
    <citation type="journal article" date="2021" name="bioRxiv">
        <title>The Gossypium anomalum genome as a resource for cotton improvement and evolutionary analysis of hybrid incompatibility.</title>
        <authorList>
            <person name="Grover C.E."/>
            <person name="Yuan D."/>
            <person name="Arick M.A."/>
            <person name="Miller E.R."/>
            <person name="Hu G."/>
            <person name="Peterson D.G."/>
            <person name="Wendel J.F."/>
            <person name="Udall J.A."/>
        </authorList>
    </citation>
    <scope>NUCLEOTIDE SEQUENCE [LARGE SCALE GENOMIC DNA]</scope>
    <source>
        <strain evidence="10">JFW-Udall</strain>
        <tissue evidence="10">Leaf</tissue>
    </source>
</reference>